<proteinExistence type="predicted"/>
<reference evidence="2" key="1">
    <citation type="submission" date="2005-09" db="EMBL/GenBank/DDBJ databases">
        <authorList>
            <person name="Mural R.J."/>
            <person name="Li P.W."/>
            <person name="Adams M.D."/>
            <person name="Amanatides P.G."/>
            <person name="Baden-Tillson H."/>
            <person name="Barnstead M."/>
            <person name="Chin S.H."/>
            <person name="Dew I."/>
            <person name="Evans C.A."/>
            <person name="Ferriera S."/>
            <person name="Flanigan M."/>
            <person name="Fosler C."/>
            <person name="Glodek A."/>
            <person name="Gu Z."/>
            <person name="Holt R.A."/>
            <person name="Jennings D."/>
            <person name="Kraft C.L."/>
            <person name="Lu F."/>
            <person name="Nguyen T."/>
            <person name="Nusskern D.R."/>
            <person name="Pfannkoch C.M."/>
            <person name="Sitter C."/>
            <person name="Sutton G.G."/>
            <person name="Venter J.C."/>
            <person name="Wang Z."/>
            <person name="Woodage T."/>
            <person name="Zheng X.H."/>
            <person name="Zhong F."/>
        </authorList>
    </citation>
    <scope>NUCLEOTIDE SEQUENCE [LARGE SCALE GENOMIC DNA]</scope>
    <source>
        <strain>BN</strain>
        <strain evidence="2">Sprague-Dawley</strain>
    </source>
</reference>
<accession>A6KJ60</accession>
<dbReference type="EMBL" id="CH474054">
    <property type="protein sequence ID" value="EDL96782.1"/>
    <property type="molecule type" value="Genomic_DNA"/>
</dbReference>
<gene>
    <name evidence="1" type="ORF">rCG_63303</name>
</gene>
<evidence type="ECO:0000313" key="1">
    <source>
        <dbReference type="EMBL" id="EDL96782.1"/>
    </source>
</evidence>
<name>A6KJ60_RAT</name>
<dbReference type="AlphaFoldDB" id="A6KJ60"/>
<sequence length="44" mass="4957">METSCNPVWNLVTSRRSVAVQVSMAAKFFPLCEIILSPWCRLAT</sequence>
<evidence type="ECO:0000313" key="2">
    <source>
        <dbReference type="Proteomes" id="UP000234681"/>
    </source>
</evidence>
<protein>
    <submittedName>
        <fullName evidence="1">RCG63303</fullName>
    </submittedName>
</protein>
<dbReference type="Proteomes" id="UP000234681">
    <property type="component" value="Chromosome 19"/>
</dbReference>
<organism evidence="1 2">
    <name type="scientific">Rattus norvegicus</name>
    <name type="common">Rat</name>
    <dbReference type="NCBI Taxonomy" id="10116"/>
    <lineage>
        <taxon>Eukaryota</taxon>
        <taxon>Metazoa</taxon>
        <taxon>Chordata</taxon>
        <taxon>Craniata</taxon>
        <taxon>Vertebrata</taxon>
        <taxon>Euteleostomi</taxon>
        <taxon>Mammalia</taxon>
        <taxon>Eutheria</taxon>
        <taxon>Euarchontoglires</taxon>
        <taxon>Glires</taxon>
        <taxon>Rodentia</taxon>
        <taxon>Myomorpha</taxon>
        <taxon>Muroidea</taxon>
        <taxon>Muridae</taxon>
        <taxon>Murinae</taxon>
        <taxon>Rattus</taxon>
    </lineage>
</organism>